<dbReference type="Proteomes" id="UP000324800">
    <property type="component" value="Unassembled WGS sequence"/>
</dbReference>
<organism evidence="1 2">
    <name type="scientific">Streblomastix strix</name>
    <dbReference type="NCBI Taxonomy" id="222440"/>
    <lineage>
        <taxon>Eukaryota</taxon>
        <taxon>Metamonada</taxon>
        <taxon>Preaxostyla</taxon>
        <taxon>Oxymonadida</taxon>
        <taxon>Streblomastigidae</taxon>
        <taxon>Streblomastix</taxon>
    </lineage>
</organism>
<gene>
    <name evidence="1" type="ORF">EZS28_013551</name>
</gene>
<dbReference type="EMBL" id="SNRW01003057">
    <property type="protein sequence ID" value="KAA6390921.1"/>
    <property type="molecule type" value="Genomic_DNA"/>
</dbReference>
<evidence type="ECO:0000313" key="2">
    <source>
        <dbReference type="Proteomes" id="UP000324800"/>
    </source>
</evidence>
<dbReference type="AlphaFoldDB" id="A0A5J4W7N3"/>
<reference evidence="1 2" key="1">
    <citation type="submission" date="2019-03" db="EMBL/GenBank/DDBJ databases">
        <title>Single cell metagenomics reveals metabolic interactions within the superorganism composed of flagellate Streblomastix strix and complex community of Bacteroidetes bacteria on its surface.</title>
        <authorList>
            <person name="Treitli S.C."/>
            <person name="Kolisko M."/>
            <person name="Husnik F."/>
            <person name="Keeling P."/>
            <person name="Hampl V."/>
        </authorList>
    </citation>
    <scope>NUCLEOTIDE SEQUENCE [LARGE SCALE GENOMIC DNA]</scope>
    <source>
        <strain evidence="1">ST1C</strain>
    </source>
</reference>
<accession>A0A5J4W7N3</accession>
<sequence length="112" mass="12569">MDIDLMFQNWSPTLQYTKQFSLFGCTADLITELHAELLTESKLKNLVCDIKLVTMGVKNYVISETTTNIAGYKATDTCLNRVSQSQGQCTFDVPVQHVEIWPYPMSATLTGI</sequence>
<dbReference type="OrthoDB" id="10500762at2759"/>
<evidence type="ECO:0000313" key="1">
    <source>
        <dbReference type="EMBL" id="KAA6390921.1"/>
    </source>
</evidence>
<comment type="caution">
    <text evidence="1">The sequence shown here is derived from an EMBL/GenBank/DDBJ whole genome shotgun (WGS) entry which is preliminary data.</text>
</comment>
<name>A0A5J4W7N3_9EUKA</name>
<proteinExistence type="predicted"/>
<protein>
    <submittedName>
        <fullName evidence="1">Uncharacterized protein</fullName>
    </submittedName>
</protein>